<dbReference type="EMBL" id="JBHUFL010000002">
    <property type="protein sequence ID" value="MFD1835304.1"/>
    <property type="molecule type" value="Genomic_DNA"/>
</dbReference>
<evidence type="ECO:0000256" key="1">
    <source>
        <dbReference type="ARBA" id="ARBA00010613"/>
    </source>
</evidence>
<dbReference type="InterPro" id="IPR029044">
    <property type="entry name" value="Nucleotide-diphossugar_trans"/>
</dbReference>
<dbReference type="SUPFAM" id="SSF56317">
    <property type="entry name" value="Carbon-nitrogen hydrolase"/>
    <property type="match status" value="1"/>
</dbReference>
<proteinExistence type="inferred from homology"/>
<organism evidence="3 4">
    <name type="scientific">Brachybacterium rhamnosum</name>
    <dbReference type="NCBI Taxonomy" id="173361"/>
    <lineage>
        <taxon>Bacteria</taxon>
        <taxon>Bacillati</taxon>
        <taxon>Actinomycetota</taxon>
        <taxon>Actinomycetes</taxon>
        <taxon>Micrococcales</taxon>
        <taxon>Dermabacteraceae</taxon>
        <taxon>Brachybacterium</taxon>
    </lineage>
</organism>
<dbReference type="InterPro" id="IPR036526">
    <property type="entry name" value="C-N_Hydrolase_sf"/>
</dbReference>
<protein>
    <submittedName>
        <fullName evidence="3">Nitrilase-related carbon-nitrogen hydrolase</fullName>
    </submittedName>
</protein>
<dbReference type="Pfam" id="PF00795">
    <property type="entry name" value="CN_hydrolase"/>
    <property type="match status" value="1"/>
</dbReference>
<dbReference type="Proteomes" id="UP001597280">
    <property type="component" value="Unassembled WGS sequence"/>
</dbReference>
<dbReference type="InterPro" id="IPR003010">
    <property type="entry name" value="C-N_Hydrolase"/>
</dbReference>
<keyword evidence="4" id="KW-1185">Reference proteome</keyword>
<keyword evidence="3" id="KW-0378">Hydrolase</keyword>
<evidence type="ECO:0000313" key="3">
    <source>
        <dbReference type="EMBL" id="MFD1835304.1"/>
    </source>
</evidence>
<dbReference type="InterPro" id="IPR025877">
    <property type="entry name" value="MobA-like_NTP_Trfase"/>
</dbReference>
<dbReference type="PANTHER" id="PTHR23088">
    <property type="entry name" value="NITRILASE-RELATED"/>
    <property type="match status" value="1"/>
</dbReference>
<dbReference type="SUPFAM" id="SSF53448">
    <property type="entry name" value="Nucleotide-diphospho-sugar transferases"/>
    <property type="match status" value="1"/>
</dbReference>
<feature type="domain" description="CN hydrolase" evidence="2">
    <location>
        <begin position="216"/>
        <end position="456"/>
    </location>
</feature>
<evidence type="ECO:0000259" key="2">
    <source>
        <dbReference type="PROSITE" id="PS50263"/>
    </source>
</evidence>
<sequence>MPHAHRDHPHTPAPSTAAIVVAGGAARRLAGRDKTRLPVGGVPTLERVLRSAPVQRRIVVGPEGEDGAGIAERHGARFVREEPELAGPAAALARGVAELGDLGDTARVLVLGGDMPLLRTETLHALLDRAALGRVAALAREDGTAQFLTAAWPLALLRQALAAVERPGTGWQDLALRAVYAQLAPEQLELVPATGAEAADLDTPEDVAAAERAAGPRIALAQIEVSEDVDANLETVRRAAERAAGEGARVLVLPEATLTPFGTDLRAAAEAHHERFAALLEALGEQHGLTIIAGSFSPADGTRVHNTLLVRGGGVSAEYRKIHLYDAYGSRESETVAPGEELVVIEVDGVRIGLATCYDVRFPAQFQALARRGAQAIVLPLAWGDGPGKSDQLQVLLRARALDATCVLLAADQAPPAACAGRAPRGIGESAVIGPLGQVRSRLGREEGMLLAEIDLEEIAQARRALPVLEHGAGDSAL</sequence>
<dbReference type="Gene3D" id="3.60.110.10">
    <property type="entry name" value="Carbon-nitrogen hydrolase"/>
    <property type="match status" value="1"/>
</dbReference>
<dbReference type="GO" id="GO:0016787">
    <property type="term" value="F:hydrolase activity"/>
    <property type="evidence" value="ECO:0007669"/>
    <property type="project" value="UniProtKB-KW"/>
</dbReference>
<dbReference type="InterPro" id="IPR001110">
    <property type="entry name" value="UPF0012_CS"/>
</dbReference>
<accession>A0ABW4PWV5</accession>
<evidence type="ECO:0000313" key="4">
    <source>
        <dbReference type="Proteomes" id="UP001597280"/>
    </source>
</evidence>
<name>A0ABW4PWV5_9MICO</name>
<comment type="similarity">
    <text evidence="1">Belongs to the carbon-nitrogen hydrolase superfamily. NIT1/NIT2 family.</text>
</comment>
<dbReference type="PROSITE" id="PS01227">
    <property type="entry name" value="UPF0012"/>
    <property type="match status" value="1"/>
</dbReference>
<dbReference type="Pfam" id="PF12804">
    <property type="entry name" value="NTP_transf_3"/>
    <property type="match status" value="1"/>
</dbReference>
<dbReference type="RefSeq" id="WP_343904416.1">
    <property type="nucleotide sequence ID" value="NZ_BAAAIS010000002.1"/>
</dbReference>
<dbReference type="PANTHER" id="PTHR23088:SF27">
    <property type="entry name" value="DEAMINATED GLUTATHIONE AMIDASE"/>
    <property type="match status" value="1"/>
</dbReference>
<dbReference type="PROSITE" id="PS50263">
    <property type="entry name" value="CN_HYDROLASE"/>
    <property type="match status" value="1"/>
</dbReference>
<gene>
    <name evidence="3" type="ORF">ACFSDA_09490</name>
</gene>
<reference evidence="4" key="1">
    <citation type="journal article" date="2019" name="Int. J. Syst. Evol. Microbiol.">
        <title>The Global Catalogue of Microorganisms (GCM) 10K type strain sequencing project: providing services to taxonomists for standard genome sequencing and annotation.</title>
        <authorList>
            <consortium name="The Broad Institute Genomics Platform"/>
            <consortium name="The Broad Institute Genome Sequencing Center for Infectious Disease"/>
            <person name="Wu L."/>
            <person name="Ma J."/>
        </authorList>
    </citation>
    <scope>NUCLEOTIDE SEQUENCE [LARGE SCALE GENOMIC DNA]</scope>
    <source>
        <strain evidence="4">JCM 11650</strain>
    </source>
</reference>
<comment type="caution">
    <text evidence="3">The sequence shown here is derived from an EMBL/GenBank/DDBJ whole genome shotgun (WGS) entry which is preliminary data.</text>
</comment>
<dbReference type="Gene3D" id="3.90.550.10">
    <property type="entry name" value="Spore Coat Polysaccharide Biosynthesis Protein SpsA, Chain A"/>
    <property type="match status" value="1"/>
</dbReference>